<gene>
    <name evidence="1" type="ORF">CEXT_228171</name>
</gene>
<proteinExistence type="predicted"/>
<dbReference type="AlphaFoldDB" id="A0AAV4T235"/>
<sequence length="153" mass="17161">MLATAEVKPISGFDSQIVIAYVQNPEISRNSDCSKAHKWIRISDSNCIRAKFLSHVVKQRLEYESQIVIAYVQNPKFLKTATVVKPISGFESQIVIANVQNSCGFESQIVVAYVEIAKTEHSYCSRALKWIRISDSNCICAKTRKFLETATAV</sequence>
<keyword evidence="2" id="KW-1185">Reference proteome</keyword>
<dbReference type="Proteomes" id="UP001054945">
    <property type="component" value="Unassembled WGS sequence"/>
</dbReference>
<evidence type="ECO:0000313" key="2">
    <source>
        <dbReference type="Proteomes" id="UP001054945"/>
    </source>
</evidence>
<reference evidence="1 2" key="1">
    <citation type="submission" date="2021-06" db="EMBL/GenBank/DDBJ databases">
        <title>Caerostris extrusa draft genome.</title>
        <authorList>
            <person name="Kono N."/>
            <person name="Arakawa K."/>
        </authorList>
    </citation>
    <scope>NUCLEOTIDE SEQUENCE [LARGE SCALE GENOMIC DNA]</scope>
</reference>
<comment type="caution">
    <text evidence="1">The sequence shown here is derived from an EMBL/GenBank/DDBJ whole genome shotgun (WGS) entry which is preliminary data.</text>
</comment>
<accession>A0AAV4T235</accession>
<dbReference type="EMBL" id="BPLR01010502">
    <property type="protein sequence ID" value="GIY39749.1"/>
    <property type="molecule type" value="Genomic_DNA"/>
</dbReference>
<protein>
    <submittedName>
        <fullName evidence="1">Uncharacterized protein</fullName>
    </submittedName>
</protein>
<evidence type="ECO:0000313" key="1">
    <source>
        <dbReference type="EMBL" id="GIY39749.1"/>
    </source>
</evidence>
<name>A0AAV4T235_CAEEX</name>
<organism evidence="1 2">
    <name type="scientific">Caerostris extrusa</name>
    <name type="common">Bark spider</name>
    <name type="synonym">Caerostris bankana</name>
    <dbReference type="NCBI Taxonomy" id="172846"/>
    <lineage>
        <taxon>Eukaryota</taxon>
        <taxon>Metazoa</taxon>
        <taxon>Ecdysozoa</taxon>
        <taxon>Arthropoda</taxon>
        <taxon>Chelicerata</taxon>
        <taxon>Arachnida</taxon>
        <taxon>Araneae</taxon>
        <taxon>Araneomorphae</taxon>
        <taxon>Entelegynae</taxon>
        <taxon>Araneoidea</taxon>
        <taxon>Araneidae</taxon>
        <taxon>Caerostris</taxon>
    </lineage>
</organism>